<sequence length="116" mass="12643">VKALGELGDKTTVHQLVNLLSDNNGFVVTSTMESLSRIGGETARNALVEMLSSNDKEIRRTAIKSLAPFNDIEGIIMPYLNDPAIFNPLEKISHLDFLTGFTRLSDDIATVSFGGF</sequence>
<proteinExistence type="predicted"/>
<gene>
    <name evidence="1" type="ORF">HKBW3S06_01722</name>
</gene>
<evidence type="ECO:0008006" key="3">
    <source>
        <dbReference type="Google" id="ProtNLM"/>
    </source>
</evidence>
<dbReference type="InterPro" id="IPR011989">
    <property type="entry name" value="ARM-like"/>
</dbReference>
<dbReference type="Proteomes" id="UP000580051">
    <property type="component" value="Unassembled WGS sequence"/>
</dbReference>
<feature type="non-terminal residue" evidence="1">
    <location>
        <position position="1"/>
    </location>
</feature>
<dbReference type="Gene3D" id="1.25.10.10">
    <property type="entry name" value="Leucine-rich Repeat Variant"/>
    <property type="match status" value="1"/>
</dbReference>
<dbReference type="Pfam" id="PF13646">
    <property type="entry name" value="HEAT_2"/>
    <property type="match status" value="1"/>
</dbReference>
<evidence type="ECO:0000313" key="2">
    <source>
        <dbReference type="Proteomes" id="UP000580051"/>
    </source>
</evidence>
<evidence type="ECO:0000313" key="1">
    <source>
        <dbReference type="EMBL" id="GFP22494.1"/>
    </source>
</evidence>
<organism evidence="1 2">
    <name type="scientific">Candidatus Hakubella thermalkaliphila</name>
    <dbReference type="NCBI Taxonomy" id="2754717"/>
    <lineage>
        <taxon>Bacteria</taxon>
        <taxon>Bacillati</taxon>
        <taxon>Actinomycetota</taxon>
        <taxon>Actinomycetota incertae sedis</taxon>
        <taxon>Candidatus Hakubellales</taxon>
        <taxon>Candidatus Hakubellaceae</taxon>
        <taxon>Candidatus Hakubella</taxon>
    </lineage>
</organism>
<dbReference type="EMBL" id="BLRV01000463">
    <property type="protein sequence ID" value="GFP22494.1"/>
    <property type="molecule type" value="Genomic_DNA"/>
</dbReference>
<name>A0A6V8NSZ6_9ACTN</name>
<dbReference type="AlphaFoldDB" id="A0A6V8NSZ6"/>
<dbReference type="SUPFAM" id="SSF48371">
    <property type="entry name" value="ARM repeat"/>
    <property type="match status" value="1"/>
</dbReference>
<dbReference type="InterPro" id="IPR016024">
    <property type="entry name" value="ARM-type_fold"/>
</dbReference>
<accession>A0A6V8NSZ6</accession>
<comment type="caution">
    <text evidence="1">The sequence shown here is derived from an EMBL/GenBank/DDBJ whole genome shotgun (WGS) entry which is preliminary data.</text>
</comment>
<reference evidence="1 2" key="1">
    <citation type="journal article" date="2020" name="Front. Microbiol.">
        <title>Single-cell genomics of novel Actinobacteria with the Wood-Ljungdahl pathway discovered in a serpentinizing system.</title>
        <authorList>
            <person name="Merino N."/>
            <person name="Kawai M."/>
            <person name="Boyd E.S."/>
            <person name="Colman D.R."/>
            <person name="McGlynn S.E."/>
            <person name="Nealson K.H."/>
            <person name="Kurokawa K."/>
            <person name="Hongoh Y."/>
        </authorList>
    </citation>
    <scope>NUCLEOTIDE SEQUENCE [LARGE SCALE GENOMIC DNA]</scope>
    <source>
        <strain evidence="1 2">S06</strain>
    </source>
</reference>
<dbReference type="RefSeq" id="WP_176227418.1">
    <property type="nucleotide sequence ID" value="NZ_BLRV01000463.1"/>
</dbReference>
<protein>
    <recommendedName>
        <fullName evidence="3">HEAT repeat domain-containing protein</fullName>
    </recommendedName>
</protein>